<gene>
    <name evidence="2" type="ORF">BDP27DRAFT_1415332</name>
</gene>
<sequence>MFNQPLITFSILILWSIHGSLAASNEFTYAAFGSDPIGTPTEPGEISTISVVPIGTASGVTTYEFSEVVGQVITDSDVTHTSIITIANTLSGTIVASASGFVQSMVVGQDTQVNECHYTNSISGECVFEDAILGTLTTTGSVITGALAEATPTQSPSQQKNGGTPYIKFNVGILIGMGVSTLAGLCITSWI</sequence>
<dbReference type="AlphaFoldDB" id="A0A9P5Q691"/>
<evidence type="ECO:0000313" key="3">
    <source>
        <dbReference type="Proteomes" id="UP000772434"/>
    </source>
</evidence>
<dbReference type="Proteomes" id="UP000772434">
    <property type="component" value="Unassembled WGS sequence"/>
</dbReference>
<evidence type="ECO:0000313" key="2">
    <source>
        <dbReference type="EMBL" id="KAF9075549.1"/>
    </source>
</evidence>
<feature type="chain" id="PRO_5040349214" evidence="1">
    <location>
        <begin position="23"/>
        <end position="191"/>
    </location>
</feature>
<feature type="signal peptide" evidence="1">
    <location>
        <begin position="1"/>
        <end position="22"/>
    </location>
</feature>
<keyword evidence="3" id="KW-1185">Reference proteome</keyword>
<accession>A0A9P5Q691</accession>
<dbReference type="EMBL" id="JADNRY010000009">
    <property type="protein sequence ID" value="KAF9075549.1"/>
    <property type="molecule type" value="Genomic_DNA"/>
</dbReference>
<protein>
    <submittedName>
        <fullName evidence="2">Uncharacterized protein</fullName>
    </submittedName>
</protein>
<reference evidence="2" key="1">
    <citation type="submission" date="2020-11" db="EMBL/GenBank/DDBJ databases">
        <authorList>
            <consortium name="DOE Joint Genome Institute"/>
            <person name="Ahrendt S."/>
            <person name="Riley R."/>
            <person name="Andreopoulos W."/>
            <person name="Labutti K."/>
            <person name="Pangilinan J."/>
            <person name="Ruiz-Duenas F.J."/>
            <person name="Barrasa J.M."/>
            <person name="Sanchez-Garcia M."/>
            <person name="Camarero S."/>
            <person name="Miyauchi S."/>
            <person name="Serrano A."/>
            <person name="Linde D."/>
            <person name="Babiker R."/>
            <person name="Drula E."/>
            <person name="Ayuso-Fernandez I."/>
            <person name="Pacheco R."/>
            <person name="Padilla G."/>
            <person name="Ferreira P."/>
            <person name="Barriuso J."/>
            <person name="Kellner H."/>
            <person name="Castanera R."/>
            <person name="Alfaro M."/>
            <person name="Ramirez L."/>
            <person name="Pisabarro A.G."/>
            <person name="Kuo A."/>
            <person name="Tritt A."/>
            <person name="Lipzen A."/>
            <person name="He G."/>
            <person name="Yan M."/>
            <person name="Ng V."/>
            <person name="Cullen D."/>
            <person name="Martin F."/>
            <person name="Rosso M.-N."/>
            <person name="Henrissat B."/>
            <person name="Hibbett D."/>
            <person name="Martinez A.T."/>
            <person name="Grigoriev I.V."/>
        </authorList>
    </citation>
    <scope>NUCLEOTIDE SEQUENCE</scope>
    <source>
        <strain evidence="2">AH 40177</strain>
    </source>
</reference>
<dbReference type="OrthoDB" id="3120769at2759"/>
<evidence type="ECO:0000256" key="1">
    <source>
        <dbReference type="SAM" id="SignalP"/>
    </source>
</evidence>
<proteinExistence type="predicted"/>
<organism evidence="2 3">
    <name type="scientific">Rhodocollybia butyracea</name>
    <dbReference type="NCBI Taxonomy" id="206335"/>
    <lineage>
        <taxon>Eukaryota</taxon>
        <taxon>Fungi</taxon>
        <taxon>Dikarya</taxon>
        <taxon>Basidiomycota</taxon>
        <taxon>Agaricomycotina</taxon>
        <taxon>Agaricomycetes</taxon>
        <taxon>Agaricomycetidae</taxon>
        <taxon>Agaricales</taxon>
        <taxon>Marasmiineae</taxon>
        <taxon>Omphalotaceae</taxon>
        <taxon>Rhodocollybia</taxon>
    </lineage>
</organism>
<keyword evidence="1" id="KW-0732">Signal</keyword>
<name>A0A9P5Q691_9AGAR</name>
<comment type="caution">
    <text evidence="2">The sequence shown here is derived from an EMBL/GenBank/DDBJ whole genome shotgun (WGS) entry which is preliminary data.</text>
</comment>